<proteinExistence type="predicted"/>
<name>A0A6B9N0C3_9HYME</name>
<evidence type="ECO:0000313" key="2">
    <source>
        <dbReference type="EMBL" id="QHD26494.1"/>
    </source>
</evidence>
<reference evidence="2" key="1">
    <citation type="submission" date="2019-11" db="EMBL/GenBank/DDBJ databases">
        <title>Complete mitochondrial genome of the stingless bee Lepidotrigona flavibasis.</title>
        <authorList>
            <person name="Zhao M."/>
            <person name="Wang C.-Y."/>
            <person name="Xu H.-L."/>
            <person name="Zhang F.-L."/>
            <person name="Zhong Y.-H."/>
            <person name="Feng Y."/>
            <person name="Wang S.-J."/>
        </authorList>
    </citation>
    <scope>NUCLEOTIDE SEQUENCE</scope>
</reference>
<gene>
    <name evidence="2" type="primary">ND2</name>
</gene>
<feature type="transmembrane region" description="Helical" evidence="1">
    <location>
        <begin position="173"/>
        <end position="192"/>
    </location>
</feature>
<organism evidence="2">
    <name type="scientific">Lepidotrigona flavibasis</name>
    <dbReference type="NCBI Taxonomy" id="2696055"/>
    <lineage>
        <taxon>Eukaryota</taxon>
        <taxon>Metazoa</taxon>
        <taxon>Ecdysozoa</taxon>
        <taxon>Arthropoda</taxon>
        <taxon>Hexapoda</taxon>
        <taxon>Insecta</taxon>
        <taxon>Pterygota</taxon>
        <taxon>Neoptera</taxon>
        <taxon>Endopterygota</taxon>
        <taxon>Hymenoptera</taxon>
        <taxon>Apocrita</taxon>
        <taxon>Aculeata</taxon>
        <taxon>Apoidea</taxon>
        <taxon>Anthophila</taxon>
        <taxon>Apidae</taxon>
        <taxon>Lepidotrigona</taxon>
    </lineage>
</organism>
<protein>
    <submittedName>
        <fullName evidence="2">NADH dehydrogenase subunit 2</fullName>
    </submittedName>
</protein>
<keyword evidence="1" id="KW-0472">Membrane</keyword>
<feature type="transmembrane region" description="Helical" evidence="1">
    <location>
        <begin position="99"/>
        <end position="117"/>
    </location>
</feature>
<dbReference type="AlphaFoldDB" id="A0A6B9N0C3"/>
<keyword evidence="1" id="KW-0812">Transmembrane</keyword>
<accession>A0A6B9N0C3</accession>
<sequence>MFMIKLSMFPFHNWMIYCYEKSSWEQIFLMSSIMKFIPTSFFCHFLDLWKVMVLVMVFNSIFMSLYVSFNFSFKKVLACSTSFNNFLMTYIFMLNIKQFMIFAVMYSIVIFSVTYLVSKFGCSKNFIIFQSSNLYYLFKIWVLIYSMIPMMVSFLLKWNFIYEMMKFSSSMCFIYLIFLLSNFLMIWKYMVLMKKSMMMKSPFTMKKMGEGPGVTMILVTLLFMFMFVTFNFISN</sequence>
<dbReference type="EMBL" id="MN747147">
    <property type="protein sequence ID" value="QHD26494.1"/>
    <property type="molecule type" value="Genomic_DNA"/>
</dbReference>
<feature type="transmembrane region" description="Helical" evidence="1">
    <location>
        <begin position="138"/>
        <end position="161"/>
    </location>
</feature>
<feature type="transmembrane region" description="Helical" evidence="1">
    <location>
        <begin position="48"/>
        <end position="69"/>
    </location>
</feature>
<feature type="transmembrane region" description="Helical" evidence="1">
    <location>
        <begin position="213"/>
        <end position="233"/>
    </location>
</feature>
<geneLocation type="mitochondrion" evidence="2"/>
<keyword evidence="1" id="KW-1133">Transmembrane helix</keyword>
<evidence type="ECO:0000256" key="1">
    <source>
        <dbReference type="SAM" id="Phobius"/>
    </source>
</evidence>
<keyword evidence="2" id="KW-0496">Mitochondrion</keyword>